<dbReference type="EMBL" id="CAJVPT010020340">
    <property type="protein sequence ID" value="CAG8647398.1"/>
    <property type="molecule type" value="Genomic_DNA"/>
</dbReference>
<proteinExistence type="predicted"/>
<protein>
    <submittedName>
        <fullName evidence="1">17032_t:CDS:1</fullName>
    </submittedName>
</protein>
<name>A0ACA9NBI5_9GLOM</name>
<keyword evidence="2" id="KW-1185">Reference proteome</keyword>
<sequence length="423" mass="46689">MEELARRHPLPSLDSRTLAIILTHKSLELPPVNTHNEEDPLKDSEQAERVMAAEAAYAVVQRSEKIKVETFKAYIGAAYQEHGLEVITKWFEAIVPKSLEDARVEDEERIEREEALRTAMENANINEPNRPVTPPSQHGTSNPGSPTSPQPAGSGGLALFNEICTQKKLTPKWVEAKQGAAHQPTFKAVVTLTGESLINTVVTSTLERERPLSRRGDLADKRILLTSKERVSYWSDAYGLPTRLNARADQESTLRNENITAKVEVFQAYVGALFRLHDFRVLEDWLMPVVKESLEDIEIIEEANNLPDPGFDQSTIGIPNAAAANVNNAPDIENPHIPPPNVEPRNGSIARNSQDGPKIGLGFFNEQCNKHRIEPQWGLGSEGPSHKPTHTATTGTGKTRSEAKHKAAAQAIRALGWVSARGY</sequence>
<dbReference type="Proteomes" id="UP000789525">
    <property type="component" value="Unassembled WGS sequence"/>
</dbReference>
<gene>
    <name evidence="1" type="ORF">ACOLOM_LOCUS8138</name>
</gene>
<reference evidence="1" key="1">
    <citation type="submission" date="2021-06" db="EMBL/GenBank/DDBJ databases">
        <authorList>
            <person name="Kallberg Y."/>
            <person name="Tangrot J."/>
            <person name="Rosling A."/>
        </authorList>
    </citation>
    <scope>NUCLEOTIDE SEQUENCE</scope>
    <source>
        <strain evidence="1">CL356</strain>
    </source>
</reference>
<evidence type="ECO:0000313" key="1">
    <source>
        <dbReference type="EMBL" id="CAG8647398.1"/>
    </source>
</evidence>
<comment type="caution">
    <text evidence="1">The sequence shown here is derived from an EMBL/GenBank/DDBJ whole genome shotgun (WGS) entry which is preliminary data.</text>
</comment>
<organism evidence="1 2">
    <name type="scientific">Acaulospora colombiana</name>
    <dbReference type="NCBI Taxonomy" id="27376"/>
    <lineage>
        <taxon>Eukaryota</taxon>
        <taxon>Fungi</taxon>
        <taxon>Fungi incertae sedis</taxon>
        <taxon>Mucoromycota</taxon>
        <taxon>Glomeromycotina</taxon>
        <taxon>Glomeromycetes</taxon>
        <taxon>Diversisporales</taxon>
        <taxon>Acaulosporaceae</taxon>
        <taxon>Acaulospora</taxon>
    </lineage>
</organism>
<evidence type="ECO:0000313" key="2">
    <source>
        <dbReference type="Proteomes" id="UP000789525"/>
    </source>
</evidence>
<accession>A0ACA9NBI5</accession>